<feature type="transmembrane region" description="Helical" evidence="6">
    <location>
        <begin position="434"/>
        <end position="456"/>
    </location>
</feature>
<evidence type="ECO:0000313" key="8">
    <source>
        <dbReference type="Proteomes" id="UP000823660"/>
    </source>
</evidence>
<keyword evidence="3 6" id="KW-0812">Transmembrane</keyword>
<evidence type="ECO:0000256" key="1">
    <source>
        <dbReference type="ARBA" id="ARBA00004141"/>
    </source>
</evidence>
<name>A0A9D9I5Y8_9BACT</name>
<feature type="transmembrane region" description="Helical" evidence="6">
    <location>
        <begin position="257"/>
        <end position="276"/>
    </location>
</feature>
<organism evidence="7 8">
    <name type="scientific">Candidatus Cryptobacteroides faecipullorum</name>
    <dbReference type="NCBI Taxonomy" id="2840764"/>
    <lineage>
        <taxon>Bacteria</taxon>
        <taxon>Pseudomonadati</taxon>
        <taxon>Bacteroidota</taxon>
        <taxon>Bacteroidia</taxon>
        <taxon>Bacteroidales</taxon>
        <taxon>Candidatus Cryptobacteroides</taxon>
    </lineage>
</organism>
<dbReference type="InterPro" id="IPR044644">
    <property type="entry name" value="DinF-like"/>
</dbReference>
<feature type="transmembrane region" description="Helical" evidence="6">
    <location>
        <begin position="7"/>
        <end position="27"/>
    </location>
</feature>
<evidence type="ECO:0000256" key="2">
    <source>
        <dbReference type="ARBA" id="ARBA00010199"/>
    </source>
</evidence>
<feature type="transmembrane region" description="Helical" evidence="6">
    <location>
        <begin position="135"/>
        <end position="158"/>
    </location>
</feature>
<protein>
    <submittedName>
        <fullName evidence="7">MATE family efflux transporter</fullName>
    </submittedName>
</protein>
<dbReference type="Proteomes" id="UP000823660">
    <property type="component" value="Unassembled WGS sequence"/>
</dbReference>
<dbReference type="Pfam" id="PF01554">
    <property type="entry name" value="MatE"/>
    <property type="match status" value="2"/>
</dbReference>
<evidence type="ECO:0000313" key="7">
    <source>
        <dbReference type="EMBL" id="MBO8466581.1"/>
    </source>
</evidence>
<dbReference type="EMBL" id="JADIMH010000012">
    <property type="protein sequence ID" value="MBO8466581.1"/>
    <property type="molecule type" value="Genomic_DNA"/>
</dbReference>
<feature type="transmembrane region" description="Helical" evidence="6">
    <location>
        <begin position="39"/>
        <end position="63"/>
    </location>
</feature>
<dbReference type="PANTHER" id="PTHR42893">
    <property type="entry name" value="PROTEIN DETOXIFICATION 44, CHLOROPLASTIC-RELATED"/>
    <property type="match status" value="1"/>
</dbReference>
<feature type="transmembrane region" description="Helical" evidence="6">
    <location>
        <begin position="330"/>
        <end position="349"/>
    </location>
</feature>
<feature type="transmembrane region" description="Helical" evidence="6">
    <location>
        <begin position="170"/>
        <end position="190"/>
    </location>
</feature>
<dbReference type="InterPro" id="IPR002528">
    <property type="entry name" value="MATE_fam"/>
</dbReference>
<dbReference type="GO" id="GO:0005886">
    <property type="term" value="C:plasma membrane"/>
    <property type="evidence" value="ECO:0007669"/>
    <property type="project" value="TreeGrafter"/>
</dbReference>
<feature type="transmembrane region" description="Helical" evidence="6">
    <location>
        <begin position="369"/>
        <end position="390"/>
    </location>
</feature>
<dbReference type="GO" id="GO:0042910">
    <property type="term" value="F:xenobiotic transmembrane transporter activity"/>
    <property type="evidence" value="ECO:0007669"/>
    <property type="project" value="InterPro"/>
</dbReference>
<keyword evidence="4 6" id="KW-1133">Transmembrane helix</keyword>
<feature type="transmembrane region" description="Helical" evidence="6">
    <location>
        <begin position="288"/>
        <end position="310"/>
    </location>
</feature>
<proteinExistence type="inferred from homology"/>
<reference evidence="7" key="1">
    <citation type="submission" date="2020-10" db="EMBL/GenBank/DDBJ databases">
        <authorList>
            <person name="Gilroy R."/>
        </authorList>
    </citation>
    <scope>NUCLEOTIDE SEQUENCE</scope>
    <source>
        <strain evidence="7">B1-15692</strain>
    </source>
</reference>
<sequence>MSVNGNILRLAVPSILANITVPLVGMVDLAVAGHLDASAPGAVSGATLIGGAAVGSMLFDLLYWNFGFLRIGTGGLTAQACGRGDMGGCARVFIRSCGIAMACAFVLLALQWLFLQAAFLVVDCTPQVRSLAERYFFIRIWAAPATLCLMAFKGWFIGMQDGVSPMITDMTVNVMNAVLSIVLALGLNVGDLHYEGIGFAGIAAGTVAAQYTGLLTAASIVFFKYRRRVFSGLAKIDIVSVFRGGETGKFFSMNSDLFIRSVCFIGIYIGFTMIAAHCGDLILACGSILMKIMMLFSYFTDGFAYAAEALAGRYIGERNVASFRLTVKSVFLWSMGIAVLFMAIYATSGTPLLRMMTSDESVISLGRKYLPWLLAMPLAGCAAFTWDGIYVGATASGSMRNAGLMALAGFFAAYFLGIAVFPSGEADTEAYGRAVLHVLLAAYFIHLLVRTVYLSFRYRPEILSKAFSS</sequence>
<evidence type="ECO:0000256" key="4">
    <source>
        <dbReference type="ARBA" id="ARBA00022989"/>
    </source>
</evidence>
<accession>A0A9D9I5Y8</accession>
<dbReference type="GO" id="GO:0015297">
    <property type="term" value="F:antiporter activity"/>
    <property type="evidence" value="ECO:0007669"/>
    <property type="project" value="InterPro"/>
</dbReference>
<evidence type="ECO:0000256" key="3">
    <source>
        <dbReference type="ARBA" id="ARBA00022692"/>
    </source>
</evidence>
<evidence type="ECO:0000256" key="6">
    <source>
        <dbReference type="SAM" id="Phobius"/>
    </source>
</evidence>
<evidence type="ECO:0000256" key="5">
    <source>
        <dbReference type="ARBA" id="ARBA00023136"/>
    </source>
</evidence>
<feature type="transmembrane region" description="Helical" evidence="6">
    <location>
        <begin position="92"/>
        <end position="115"/>
    </location>
</feature>
<comment type="subcellular location">
    <subcellularLocation>
        <location evidence="1">Membrane</location>
        <topology evidence="1">Multi-pass membrane protein</topology>
    </subcellularLocation>
</comment>
<feature type="transmembrane region" description="Helical" evidence="6">
    <location>
        <begin position="196"/>
        <end position="223"/>
    </location>
</feature>
<dbReference type="AlphaFoldDB" id="A0A9D9I5Y8"/>
<comment type="similarity">
    <text evidence="2">Belongs to the multi antimicrobial extrusion (MATE) (TC 2.A.66.1) family.</text>
</comment>
<feature type="transmembrane region" description="Helical" evidence="6">
    <location>
        <begin position="402"/>
        <end position="422"/>
    </location>
</feature>
<dbReference type="CDD" id="cd13136">
    <property type="entry name" value="MATE_DinF_like"/>
    <property type="match status" value="1"/>
</dbReference>
<reference evidence="7" key="2">
    <citation type="journal article" date="2021" name="PeerJ">
        <title>Extensive microbial diversity within the chicken gut microbiome revealed by metagenomics and culture.</title>
        <authorList>
            <person name="Gilroy R."/>
            <person name="Ravi A."/>
            <person name="Getino M."/>
            <person name="Pursley I."/>
            <person name="Horton D.L."/>
            <person name="Alikhan N.F."/>
            <person name="Baker D."/>
            <person name="Gharbi K."/>
            <person name="Hall N."/>
            <person name="Watson M."/>
            <person name="Adriaenssens E.M."/>
            <person name="Foster-Nyarko E."/>
            <person name="Jarju S."/>
            <person name="Secka A."/>
            <person name="Antonio M."/>
            <person name="Oren A."/>
            <person name="Chaudhuri R.R."/>
            <person name="La Ragione R."/>
            <person name="Hildebrand F."/>
            <person name="Pallen M.J."/>
        </authorList>
    </citation>
    <scope>NUCLEOTIDE SEQUENCE</scope>
    <source>
        <strain evidence="7">B1-15692</strain>
    </source>
</reference>
<dbReference type="NCBIfam" id="TIGR00797">
    <property type="entry name" value="matE"/>
    <property type="match status" value="1"/>
</dbReference>
<comment type="caution">
    <text evidence="7">The sequence shown here is derived from an EMBL/GenBank/DDBJ whole genome shotgun (WGS) entry which is preliminary data.</text>
</comment>
<keyword evidence="5 6" id="KW-0472">Membrane</keyword>
<gene>
    <name evidence="7" type="ORF">IAB99_02300</name>
</gene>
<dbReference type="PANTHER" id="PTHR42893:SF46">
    <property type="entry name" value="PROTEIN DETOXIFICATION 44, CHLOROPLASTIC"/>
    <property type="match status" value="1"/>
</dbReference>